<dbReference type="EMBL" id="LUTY01000325">
    <property type="protein sequence ID" value="OAD23513.1"/>
    <property type="molecule type" value="Genomic_DNA"/>
</dbReference>
<evidence type="ECO:0000313" key="2">
    <source>
        <dbReference type="Proteomes" id="UP000076962"/>
    </source>
</evidence>
<proteinExistence type="predicted"/>
<reference evidence="1 2" key="1">
    <citation type="submission" date="2016-05" db="EMBL/GenBank/DDBJ databases">
        <title>Single-cell genome of chain-forming Candidatus Thiomargarita nelsonii and comparison to other large sulfur-oxidizing bacteria.</title>
        <authorList>
            <person name="Winkel M."/>
            <person name="Salman V."/>
            <person name="Woyke T."/>
            <person name="Schulz-Vogt H."/>
            <person name="Richter M."/>
            <person name="Flood B."/>
            <person name="Bailey J."/>
            <person name="Amann R."/>
            <person name="Mussmann M."/>
        </authorList>
    </citation>
    <scope>NUCLEOTIDE SEQUENCE [LARGE SCALE GENOMIC DNA]</scope>
    <source>
        <strain evidence="1 2">THI036</strain>
    </source>
</reference>
<accession>A0A176S609</accession>
<evidence type="ECO:0000313" key="1">
    <source>
        <dbReference type="EMBL" id="OAD23513.1"/>
    </source>
</evidence>
<sequence length="109" mass="12186">MTTLTPEDLLAGADATYDIMVPPDILRPGDSDTENGLWVQLRPLTIGKFQLIIKAARDDSSLIPLLMVKESLVEPTLSLEEVKKLRLGLVKFLIEHIRNLSGLTEKKNY</sequence>
<organism evidence="1 2">
    <name type="scientific">Candidatus Thiomargarita nelsonii</name>
    <dbReference type="NCBI Taxonomy" id="1003181"/>
    <lineage>
        <taxon>Bacteria</taxon>
        <taxon>Pseudomonadati</taxon>
        <taxon>Pseudomonadota</taxon>
        <taxon>Gammaproteobacteria</taxon>
        <taxon>Thiotrichales</taxon>
        <taxon>Thiotrichaceae</taxon>
        <taxon>Thiomargarita</taxon>
    </lineage>
</organism>
<protein>
    <submittedName>
        <fullName evidence="1">Uncharacterized protein</fullName>
    </submittedName>
</protein>
<keyword evidence="2" id="KW-1185">Reference proteome</keyword>
<dbReference type="AlphaFoldDB" id="A0A176S609"/>
<dbReference type="Proteomes" id="UP000076962">
    <property type="component" value="Unassembled WGS sequence"/>
</dbReference>
<comment type="caution">
    <text evidence="1">The sequence shown here is derived from an EMBL/GenBank/DDBJ whole genome shotgun (WGS) entry which is preliminary data.</text>
</comment>
<gene>
    <name evidence="1" type="ORF">THIOM_000657</name>
</gene>
<name>A0A176S609_9GAMM</name>